<organism evidence="16">
    <name type="scientific">Daucus carota subsp. sativus</name>
    <name type="common">Carrot</name>
    <dbReference type="NCBI Taxonomy" id="79200"/>
    <lineage>
        <taxon>Eukaryota</taxon>
        <taxon>Viridiplantae</taxon>
        <taxon>Streptophyta</taxon>
        <taxon>Embryophyta</taxon>
        <taxon>Tracheophyta</taxon>
        <taxon>Spermatophyta</taxon>
        <taxon>Magnoliopsida</taxon>
        <taxon>eudicotyledons</taxon>
        <taxon>Gunneridae</taxon>
        <taxon>Pentapetalae</taxon>
        <taxon>asterids</taxon>
        <taxon>campanulids</taxon>
        <taxon>Apiales</taxon>
        <taxon>Apiaceae</taxon>
        <taxon>Apioideae</taxon>
        <taxon>Scandiceae</taxon>
        <taxon>Daucinae</taxon>
        <taxon>Daucus</taxon>
        <taxon>Daucus sect. Daucus</taxon>
    </lineage>
</organism>
<dbReference type="GO" id="GO:0005886">
    <property type="term" value="C:plasma membrane"/>
    <property type="evidence" value="ECO:0007669"/>
    <property type="project" value="UniProtKB-SubCell"/>
</dbReference>
<feature type="domain" description="Leucine-rich repeat-containing N-terminal plant-type" evidence="14">
    <location>
        <begin position="34"/>
        <end position="71"/>
    </location>
</feature>
<dbReference type="GO" id="GO:0051707">
    <property type="term" value="P:response to other organism"/>
    <property type="evidence" value="ECO:0007669"/>
    <property type="project" value="UniProtKB-ARBA"/>
</dbReference>
<dbReference type="AlphaFoldDB" id="A0A175YFN2"/>
<keyword evidence="10" id="KW-0675">Receptor</keyword>
<keyword evidence="9 12" id="KW-0472">Membrane</keyword>
<dbReference type="OrthoDB" id="1600340at2759"/>
<dbReference type="Proteomes" id="UP000077755">
    <property type="component" value="Chromosome 9"/>
</dbReference>
<evidence type="ECO:0000259" key="14">
    <source>
        <dbReference type="Pfam" id="PF08263"/>
    </source>
</evidence>
<evidence type="ECO:0000256" key="12">
    <source>
        <dbReference type="SAM" id="Phobius"/>
    </source>
</evidence>
<keyword evidence="7" id="KW-0677">Repeat</keyword>
<gene>
    <name evidence="16" type="ORF">DCAR_029693</name>
    <name evidence="17" type="ORF">DCAR_0934211</name>
</gene>
<reference evidence="16" key="1">
    <citation type="journal article" date="2016" name="Nat. Genet.">
        <title>A high-quality carrot genome assembly provides new insights into carotenoid accumulation and asterid genome evolution.</title>
        <authorList>
            <person name="Iorizzo M."/>
            <person name="Ellison S."/>
            <person name="Senalik D."/>
            <person name="Zeng P."/>
            <person name="Satapoomin P."/>
            <person name="Huang J."/>
            <person name="Bowman M."/>
            <person name="Iovene M."/>
            <person name="Sanseverino W."/>
            <person name="Cavagnaro P."/>
            <person name="Yildiz M."/>
            <person name="Macko-Podgorni A."/>
            <person name="Moranska E."/>
            <person name="Grzebelus E."/>
            <person name="Grzebelus D."/>
            <person name="Ashrafi H."/>
            <person name="Zheng Z."/>
            <person name="Cheng S."/>
            <person name="Spooner D."/>
            <person name="Van Deynze A."/>
            <person name="Simon P."/>
        </authorList>
    </citation>
    <scope>NUCLEOTIDE SEQUENCE [LARGE SCALE GENOMIC DNA]</scope>
    <source>
        <tissue evidence="16">Leaf</tissue>
    </source>
</reference>
<reference evidence="17" key="2">
    <citation type="submission" date="2022-03" db="EMBL/GenBank/DDBJ databases">
        <title>Draft title - Genomic analysis of global carrot germplasm unveils the trajectory of domestication and the origin of high carotenoid orange carrot.</title>
        <authorList>
            <person name="Iorizzo M."/>
            <person name="Ellison S."/>
            <person name="Senalik D."/>
            <person name="Macko-Podgorni A."/>
            <person name="Grzebelus D."/>
            <person name="Bostan H."/>
            <person name="Rolling W."/>
            <person name="Curaba J."/>
            <person name="Simon P."/>
        </authorList>
    </citation>
    <scope>NUCLEOTIDE SEQUENCE</scope>
    <source>
        <tissue evidence="17">Leaf</tissue>
    </source>
</reference>
<feature type="chain" id="PRO_5008044501" evidence="13">
    <location>
        <begin position="21"/>
        <end position="1046"/>
    </location>
</feature>
<dbReference type="Pfam" id="PF12799">
    <property type="entry name" value="LRR_4"/>
    <property type="match status" value="1"/>
</dbReference>
<dbReference type="Pfam" id="PF23598">
    <property type="entry name" value="LRR_14"/>
    <property type="match status" value="1"/>
</dbReference>
<dbReference type="SMART" id="SM00369">
    <property type="entry name" value="LRR_TYP"/>
    <property type="match status" value="14"/>
</dbReference>
<evidence type="ECO:0000256" key="13">
    <source>
        <dbReference type="SAM" id="SignalP"/>
    </source>
</evidence>
<keyword evidence="4" id="KW-0433">Leucine-rich repeat</keyword>
<evidence type="ECO:0000256" key="9">
    <source>
        <dbReference type="ARBA" id="ARBA00023136"/>
    </source>
</evidence>
<evidence type="ECO:0000256" key="4">
    <source>
        <dbReference type="ARBA" id="ARBA00022614"/>
    </source>
</evidence>
<name>A0A175YFN2_DAUCS</name>
<evidence type="ECO:0000256" key="3">
    <source>
        <dbReference type="ARBA" id="ARBA00022475"/>
    </source>
</evidence>
<dbReference type="PRINTS" id="PR00019">
    <property type="entry name" value="LEURICHRPT"/>
</dbReference>
<dbReference type="PANTHER" id="PTHR48063">
    <property type="entry name" value="LRR RECEPTOR-LIKE KINASE"/>
    <property type="match status" value="1"/>
</dbReference>
<feature type="transmembrane region" description="Helical" evidence="12">
    <location>
        <begin position="992"/>
        <end position="1013"/>
    </location>
</feature>
<evidence type="ECO:0000256" key="7">
    <source>
        <dbReference type="ARBA" id="ARBA00022737"/>
    </source>
</evidence>
<evidence type="ECO:0000313" key="17">
    <source>
        <dbReference type="EMBL" id="WOH14689.1"/>
    </source>
</evidence>
<dbReference type="Pfam" id="PF08263">
    <property type="entry name" value="LRRNT_2"/>
    <property type="match status" value="1"/>
</dbReference>
<evidence type="ECO:0000256" key="1">
    <source>
        <dbReference type="ARBA" id="ARBA00004251"/>
    </source>
</evidence>
<proteinExistence type="inferred from homology"/>
<dbReference type="Pfam" id="PF00560">
    <property type="entry name" value="LRR_1"/>
    <property type="match status" value="10"/>
</dbReference>
<dbReference type="InterPro" id="IPR025875">
    <property type="entry name" value="Leu-rich_rpt_4"/>
</dbReference>
<protein>
    <submittedName>
        <fullName evidence="16">Uncharacterized protein</fullName>
    </submittedName>
</protein>
<dbReference type="EMBL" id="LNRQ01000009">
    <property type="protein sequence ID" value="KZM82080.1"/>
    <property type="molecule type" value="Genomic_DNA"/>
</dbReference>
<dbReference type="PROSITE" id="PS51450">
    <property type="entry name" value="LRR"/>
    <property type="match status" value="2"/>
</dbReference>
<dbReference type="EMBL" id="CP093351">
    <property type="protein sequence ID" value="WOH14689.1"/>
    <property type="molecule type" value="Genomic_DNA"/>
</dbReference>
<accession>A0A175YFN2</accession>
<keyword evidence="18" id="KW-1185">Reference proteome</keyword>
<keyword evidence="6 13" id="KW-0732">Signal</keyword>
<dbReference type="KEGG" id="dcr:108201262"/>
<dbReference type="FunFam" id="3.80.10.10:FF:000041">
    <property type="entry name" value="LRR receptor-like serine/threonine-protein kinase ERECTA"/>
    <property type="match status" value="1"/>
</dbReference>
<dbReference type="Gene3D" id="3.80.10.10">
    <property type="entry name" value="Ribonuclease Inhibitor"/>
    <property type="match status" value="5"/>
</dbReference>
<evidence type="ECO:0000256" key="5">
    <source>
        <dbReference type="ARBA" id="ARBA00022692"/>
    </source>
</evidence>
<dbReference type="FunFam" id="3.80.10.10:FF:000213">
    <property type="entry name" value="Tyrosine-sulfated glycopeptide receptor 1"/>
    <property type="match status" value="1"/>
</dbReference>
<keyword evidence="5 12" id="KW-0812">Transmembrane</keyword>
<evidence type="ECO:0000313" key="16">
    <source>
        <dbReference type="EMBL" id="KZM82080.1"/>
    </source>
</evidence>
<sequence>MGRFSIILLVIVLICSVARNAVYFCESQVVNCSESDFTALVEFKNGLNDPEDRLYSWKSSNCCEWRGIGCDSSSGAVTSIDLHSPYPGGSDSSKRYVSWNLSGEISPALLKLKSLTYLDLSFNAFQDIQIPKFLGSLRNLQYLNLSKSGFSGIIPPELGNLSSLQYLDVSSDFSSLSVDDFQWIQGLRSLKHLQLSQVDLSLVGSSWFDILQELPFLTDLYLSGCGLSGSLSSYKLVNFTSLAAIDLSFNPFKSTFPHWLANISSLEYADLSYCSLNGRIPLGLSELPSLSYLNLAGNNNLSASSHKFFGGSWTNIEVLDFSSNNLHGKLPDTMRNMTFLTDFSLMSNNLNGEIPSSIGKLCNLVHLDLSGNNLTGSLPETLVGLQSCSSRTPLPSLVSLRLSNNKLVGKLPEWLGHVSNLMELSLRYNLLEGPIPDSFGTLKNLTDLGLGGNQLNGTLPESLGQLSELTSFDVSDNQLTGIVTEVHFMKLSKLRILHLSSNSLILNVSYDWIPPFQVGNLDLGSCNVGPSFPAWLHHQGSIKFIDLSNATISGPIPQWFWEMTSNLSLLNVSHNLLTGHIPNPFDVTPFADIDLSNNLFEGQIPLPSVEIELLDLSRNKFSGPIPPHISESMPNLVFLSLSGNNLTGEIPKSIGDMLILEVIDLAENYLTGSIPSSIGNCSYLKALDLGNNNLFGPLPSSLGQLLQLQSLHLNNNNISREIPISFKNLTSLQTLDFGDNRLAGTIPSWLGDGFSFTSLGIIRLRSNAFSGVIPAKLSTLSSLQVLDLANNNLTGPIPTSFGNFTAMEEERKTNKFLQFAFYRGAYYEESLVVNTKGSFQKYTKILSLVTSIDLSQNNLSGDFPAEITNLRGLVVLNISGNQISGHIPENISNMHQLSSLDLSSNKLSSVIPPSISSLSFLGYMNLSNNNLSGRIPYTGHLSTFDNSSFVGNSGLCGAPLVAKCQDDDSVTDSNEDDTDENEETDDAITGRWFYLSIGLGFSFGILMPFLILAMRKSWSEVYFAFVDKVVGKLIPQNTERRPIKGY</sequence>
<dbReference type="Gramene" id="KZM82080">
    <property type="protein sequence ID" value="KZM82080"/>
    <property type="gene ID" value="DCAR_029693"/>
</dbReference>
<feature type="domain" description="Disease resistance R13L4/SHOC-2-like LRR" evidence="15">
    <location>
        <begin position="104"/>
        <end position="299"/>
    </location>
</feature>
<dbReference type="SUPFAM" id="SSF52058">
    <property type="entry name" value="L domain-like"/>
    <property type="match status" value="2"/>
</dbReference>
<comment type="subcellular location">
    <subcellularLocation>
        <location evidence="1">Cell membrane</location>
        <topology evidence="1">Single-pass type I membrane protein</topology>
    </subcellularLocation>
</comment>
<dbReference type="FunFam" id="3.80.10.10:FF:001347">
    <property type="entry name" value="LRR receptor-like serine/threonine-protein kinase GSO2"/>
    <property type="match status" value="1"/>
</dbReference>
<dbReference type="InterPro" id="IPR032675">
    <property type="entry name" value="LRR_dom_sf"/>
</dbReference>
<evidence type="ECO:0000259" key="15">
    <source>
        <dbReference type="Pfam" id="PF23598"/>
    </source>
</evidence>
<dbReference type="InterPro" id="IPR003591">
    <property type="entry name" value="Leu-rich_rpt_typical-subtyp"/>
</dbReference>
<dbReference type="PANTHER" id="PTHR48063:SF16">
    <property type="entry name" value="LRR RECEPTOR-LIKE SERINE_THREONINE-PROTEIN KINASE GSO1"/>
    <property type="match status" value="1"/>
</dbReference>
<dbReference type="InterPro" id="IPR001611">
    <property type="entry name" value="Leu-rich_rpt"/>
</dbReference>
<dbReference type="SMART" id="SM00365">
    <property type="entry name" value="LRR_SD22"/>
    <property type="match status" value="10"/>
</dbReference>
<keyword evidence="3" id="KW-1003">Cell membrane</keyword>
<dbReference type="GO" id="GO:0006952">
    <property type="term" value="P:defense response"/>
    <property type="evidence" value="ECO:0007669"/>
    <property type="project" value="UniProtKB-ARBA"/>
</dbReference>
<evidence type="ECO:0000256" key="6">
    <source>
        <dbReference type="ARBA" id="ARBA00022729"/>
    </source>
</evidence>
<dbReference type="Pfam" id="PF13855">
    <property type="entry name" value="LRR_8"/>
    <property type="match status" value="1"/>
</dbReference>
<dbReference type="FunFam" id="3.80.10.10:FF:000383">
    <property type="entry name" value="Leucine-rich repeat receptor protein kinase EMS1"/>
    <property type="match status" value="2"/>
</dbReference>
<dbReference type="InterPro" id="IPR055414">
    <property type="entry name" value="LRR_R13L4/SHOC2-like"/>
</dbReference>
<dbReference type="SUPFAM" id="SSF52047">
    <property type="entry name" value="RNI-like"/>
    <property type="match status" value="1"/>
</dbReference>
<feature type="signal peptide" evidence="13">
    <location>
        <begin position="1"/>
        <end position="20"/>
    </location>
</feature>
<evidence type="ECO:0000256" key="10">
    <source>
        <dbReference type="ARBA" id="ARBA00023170"/>
    </source>
</evidence>
<evidence type="ECO:0000256" key="8">
    <source>
        <dbReference type="ARBA" id="ARBA00022989"/>
    </source>
</evidence>
<keyword evidence="8 12" id="KW-1133">Transmembrane helix</keyword>
<dbReference type="OMA" id="QHGTILH"/>
<keyword evidence="11" id="KW-0325">Glycoprotein</keyword>
<comment type="similarity">
    <text evidence="2">Belongs to the RLP family.</text>
</comment>
<evidence type="ECO:0000256" key="11">
    <source>
        <dbReference type="ARBA" id="ARBA00023180"/>
    </source>
</evidence>
<evidence type="ECO:0000256" key="2">
    <source>
        <dbReference type="ARBA" id="ARBA00009592"/>
    </source>
</evidence>
<evidence type="ECO:0000313" key="18">
    <source>
        <dbReference type="Proteomes" id="UP000077755"/>
    </source>
</evidence>
<dbReference type="InterPro" id="IPR046956">
    <property type="entry name" value="RLP23-like"/>
</dbReference>
<dbReference type="InterPro" id="IPR013210">
    <property type="entry name" value="LRR_N_plant-typ"/>
</dbReference>